<name>A0A975CI47_9BURK</name>
<proteinExistence type="inferred from homology"/>
<keyword evidence="9" id="KW-1185">Reference proteome</keyword>
<dbReference type="RefSeq" id="WP_208010765.1">
    <property type="nucleotide sequence ID" value="NZ_CP071796.1"/>
</dbReference>
<dbReference type="CDD" id="cd00609">
    <property type="entry name" value="AAT_like"/>
    <property type="match status" value="1"/>
</dbReference>
<keyword evidence="5" id="KW-0663">Pyridoxal phosphate</keyword>
<dbReference type="EMBL" id="CP071796">
    <property type="protein sequence ID" value="QTD46868.1"/>
    <property type="molecule type" value="Genomic_DNA"/>
</dbReference>
<dbReference type="Pfam" id="PF00155">
    <property type="entry name" value="Aminotran_1_2"/>
    <property type="match status" value="1"/>
</dbReference>
<keyword evidence="6" id="KW-0732">Signal</keyword>
<dbReference type="GO" id="GO:0008483">
    <property type="term" value="F:transaminase activity"/>
    <property type="evidence" value="ECO:0007669"/>
    <property type="project" value="UniProtKB-KW"/>
</dbReference>
<dbReference type="InterPro" id="IPR015424">
    <property type="entry name" value="PyrdxlP-dep_Trfase"/>
</dbReference>
<dbReference type="PANTHER" id="PTHR46383">
    <property type="entry name" value="ASPARTATE AMINOTRANSFERASE"/>
    <property type="match status" value="1"/>
</dbReference>
<dbReference type="GO" id="GO:0006520">
    <property type="term" value="P:amino acid metabolic process"/>
    <property type="evidence" value="ECO:0007669"/>
    <property type="project" value="InterPro"/>
</dbReference>
<dbReference type="GO" id="GO:0030170">
    <property type="term" value="F:pyridoxal phosphate binding"/>
    <property type="evidence" value="ECO:0007669"/>
    <property type="project" value="InterPro"/>
</dbReference>
<evidence type="ECO:0000256" key="5">
    <source>
        <dbReference type="ARBA" id="ARBA00022898"/>
    </source>
</evidence>
<sequence length="396" mass="42151">MTLSSMPFALNPHISCLAAPVIPTVAAWASSYDGRHGPLLGFSQAVPGYPPPDELLTALAQAAGDASLCGYGPIPGEAVLRQAYAEMVNGLYHSTIDSRHVQITAGCNQAFGITVQALAAPGDTVALVEPFYFNHQTTLLSLGLRCLTVQAQPERGFVPDLDDIAAVLRQGVRALVLISPNNPCGAIYPPALIGDIAALCRQHGTWLLVDETYRDFIAPGAGAPHRLLDDAGWQDHIALLYSFSKSFCVPGHRLGALVAGPRLLAEALKIMDNLQICAARAPQVAVAGAIEPLTTWRDSNRTEVARRAAALRSALPAAPGWRLEALGAYFAYVRHPFDGVSSIRVAEKLAREQGVLTVPGEFFGPHQHPYLRVAFANADVPQIEQLPARLAACSAP</sequence>
<evidence type="ECO:0000256" key="3">
    <source>
        <dbReference type="ARBA" id="ARBA00022576"/>
    </source>
</evidence>
<evidence type="ECO:0000256" key="6">
    <source>
        <dbReference type="SAM" id="SignalP"/>
    </source>
</evidence>
<keyword evidence="3 8" id="KW-0032">Aminotransferase</keyword>
<dbReference type="InterPro" id="IPR050596">
    <property type="entry name" value="AspAT/PAT-like"/>
</dbReference>
<dbReference type="SUPFAM" id="SSF53383">
    <property type="entry name" value="PLP-dependent transferases"/>
    <property type="match status" value="1"/>
</dbReference>
<gene>
    <name evidence="8" type="ORF">J1M35_08360</name>
</gene>
<dbReference type="Proteomes" id="UP000663903">
    <property type="component" value="Chromosome"/>
</dbReference>
<evidence type="ECO:0000256" key="1">
    <source>
        <dbReference type="ARBA" id="ARBA00001933"/>
    </source>
</evidence>
<dbReference type="AlphaFoldDB" id="A0A975CI47"/>
<dbReference type="PANTHER" id="PTHR46383:SF1">
    <property type="entry name" value="ASPARTATE AMINOTRANSFERASE"/>
    <property type="match status" value="1"/>
</dbReference>
<dbReference type="InterPro" id="IPR004839">
    <property type="entry name" value="Aminotransferase_I/II_large"/>
</dbReference>
<evidence type="ECO:0000313" key="8">
    <source>
        <dbReference type="EMBL" id="QTD46868.1"/>
    </source>
</evidence>
<protein>
    <submittedName>
        <fullName evidence="8">Aminotransferase</fullName>
    </submittedName>
</protein>
<feature type="domain" description="Aminotransferase class I/classII large" evidence="7">
    <location>
        <begin position="40"/>
        <end position="389"/>
    </location>
</feature>
<reference evidence="8" key="1">
    <citation type="submission" date="2021-03" db="EMBL/GenBank/DDBJ databases">
        <title>Ottowia sp. 27C isolated from the cloaca of a Giant Asian pond turtle (Heosemys grandis).</title>
        <authorList>
            <person name="Spergser J."/>
            <person name="Busse H.-J."/>
        </authorList>
    </citation>
    <scope>NUCLEOTIDE SEQUENCE</scope>
    <source>
        <strain evidence="8">27C</strain>
    </source>
</reference>
<feature type="chain" id="PRO_5037653397" evidence="6">
    <location>
        <begin position="19"/>
        <end position="396"/>
    </location>
</feature>
<dbReference type="KEGG" id="otd:J1M35_08360"/>
<dbReference type="InterPro" id="IPR015421">
    <property type="entry name" value="PyrdxlP-dep_Trfase_major"/>
</dbReference>
<evidence type="ECO:0000259" key="7">
    <source>
        <dbReference type="Pfam" id="PF00155"/>
    </source>
</evidence>
<evidence type="ECO:0000256" key="4">
    <source>
        <dbReference type="ARBA" id="ARBA00022679"/>
    </source>
</evidence>
<comment type="similarity">
    <text evidence="2">Belongs to the class-I pyridoxal-phosphate-dependent aminotransferase family.</text>
</comment>
<evidence type="ECO:0000313" key="9">
    <source>
        <dbReference type="Proteomes" id="UP000663903"/>
    </source>
</evidence>
<keyword evidence="4" id="KW-0808">Transferase</keyword>
<comment type="cofactor">
    <cofactor evidence="1">
        <name>pyridoxal 5'-phosphate</name>
        <dbReference type="ChEBI" id="CHEBI:597326"/>
    </cofactor>
</comment>
<organism evidence="8 9">
    <name type="scientific">Ottowia testudinis</name>
    <dbReference type="NCBI Taxonomy" id="2816950"/>
    <lineage>
        <taxon>Bacteria</taxon>
        <taxon>Pseudomonadati</taxon>
        <taxon>Pseudomonadota</taxon>
        <taxon>Betaproteobacteria</taxon>
        <taxon>Burkholderiales</taxon>
        <taxon>Comamonadaceae</taxon>
        <taxon>Ottowia</taxon>
    </lineage>
</organism>
<evidence type="ECO:0000256" key="2">
    <source>
        <dbReference type="ARBA" id="ARBA00007441"/>
    </source>
</evidence>
<dbReference type="Gene3D" id="3.40.640.10">
    <property type="entry name" value="Type I PLP-dependent aspartate aminotransferase-like (Major domain)"/>
    <property type="match status" value="1"/>
</dbReference>
<feature type="signal peptide" evidence="6">
    <location>
        <begin position="1"/>
        <end position="18"/>
    </location>
</feature>
<dbReference type="NCBIfam" id="NF005732">
    <property type="entry name" value="PRK07550.1"/>
    <property type="match status" value="1"/>
</dbReference>
<accession>A0A975CI47</accession>